<gene>
    <name evidence="1" type="ORF">PR048_002421</name>
</gene>
<sequence>MQYLQFHFNDSLNFLSTSFGDVSSVTHSKFPDNTQFDLAQRKGMFPYDCLLSMESLNCTSLPPKDTFHNAMKDEGISDANYSHSHSAWNAFHCKNLLEYAFQYLCVNFMTICFAEYGLDPVMYITAPSLTWAALLLKTGVRLELLTDIVMFLFMESMVRGGITQVSNSYVYVNNICIGDKYDPYVADKYICYFDIDGLYSHTMNCKLAIGSF</sequence>
<keyword evidence="2" id="KW-1185">Reference proteome</keyword>
<dbReference type="EMBL" id="JARBHB010000001">
    <property type="protein sequence ID" value="KAJ8897075.1"/>
    <property type="molecule type" value="Genomic_DNA"/>
</dbReference>
<evidence type="ECO:0000313" key="2">
    <source>
        <dbReference type="Proteomes" id="UP001159363"/>
    </source>
</evidence>
<protein>
    <recommendedName>
        <fullName evidence="3">DNA-directed DNA polymerase</fullName>
    </recommendedName>
</protein>
<reference evidence="1 2" key="1">
    <citation type="submission" date="2023-02" db="EMBL/GenBank/DDBJ databases">
        <title>LHISI_Scaffold_Assembly.</title>
        <authorList>
            <person name="Stuart O.P."/>
            <person name="Cleave R."/>
            <person name="Magrath M.J.L."/>
            <person name="Mikheyev A.S."/>
        </authorList>
    </citation>
    <scope>NUCLEOTIDE SEQUENCE [LARGE SCALE GENOMIC DNA]</scope>
    <source>
        <strain evidence="1">Daus_M_001</strain>
        <tissue evidence="1">Leg muscle</tissue>
    </source>
</reference>
<comment type="caution">
    <text evidence="1">The sequence shown here is derived from an EMBL/GenBank/DDBJ whole genome shotgun (WGS) entry which is preliminary data.</text>
</comment>
<feature type="non-terminal residue" evidence="1">
    <location>
        <position position="212"/>
    </location>
</feature>
<dbReference type="PANTHER" id="PTHR31511:SF12">
    <property type="entry name" value="RHO TERMINATION FACTOR N-TERMINAL DOMAIN-CONTAINING PROTEIN"/>
    <property type="match status" value="1"/>
</dbReference>
<dbReference type="PANTHER" id="PTHR31511">
    <property type="entry name" value="PROTEIN CBG23764"/>
    <property type="match status" value="1"/>
</dbReference>
<proteinExistence type="predicted"/>
<accession>A0ABQ9IK49</accession>
<organism evidence="1 2">
    <name type="scientific">Dryococelus australis</name>
    <dbReference type="NCBI Taxonomy" id="614101"/>
    <lineage>
        <taxon>Eukaryota</taxon>
        <taxon>Metazoa</taxon>
        <taxon>Ecdysozoa</taxon>
        <taxon>Arthropoda</taxon>
        <taxon>Hexapoda</taxon>
        <taxon>Insecta</taxon>
        <taxon>Pterygota</taxon>
        <taxon>Neoptera</taxon>
        <taxon>Polyneoptera</taxon>
        <taxon>Phasmatodea</taxon>
        <taxon>Verophasmatodea</taxon>
        <taxon>Anareolatae</taxon>
        <taxon>Phasmatidae</taxon>
        <taxon>Eurycanthinae</taxon>
        <taxon>Dryococelus</taxon>
    </lineage>
</organism>
<evidence type="ECO:0000313" key="1">
    <source>
        <dbReference type="EMBL" id="KAJ8897075.1"/>
    </source>
</evidence>
<name>A0ABQ9IK49_9NEOP</name>
<dbReference type="Proteomes" id="UP001159363">
    <property type="component" value="Chromosome 1"/>
</dbReference>
<evidence type="ECO:0008006" key="3">
    <source>
        <dbReference type="Google" id="ProtNLM"/>
    </source>
</evidence>